<dbReference type="InterPro" id="IPR005564">
    <property type="entry name" value="Major_capsid_GpE"/>
</dbReference>
<dbReference type="AlphaFoldDB" id="A0A095ZFF3"/>
<dbReference type="RefSeq" id="WP_035121184.1">
    <property type="nucleotide sequence ID" value="NZ_JRNE01000040.1"/>
</dbReference>
<name>A0A095ZFF3_9CORY</name>
<proteinExistence type="predicted"/>
<gene>
    <name evidence="1" type="ORF">HMPREF1650_04170</name>
</gene>
<sequence length="339" mass="36082">MEFLTDPSPMDLTGVIRLTTEAYEAERSTLAQFLPNTHINSNVAKLSDIVATQGDAAEVRSYDAEAPIGKAAEKVRAITFELPPVSQKLRVTEANQLTDIATSNLGATVNRYGKQVGEAIADRLELFRGEVLATGKIDIQGENGVYVDVDFGRDSAMEPTVGTSWEDASATPLADLEEWLEAYSDHNDGDASTLVLSKRALRTLVRNKEIIGAVTDAPAKTRVTPAMVVSLLTEFGITEVVTYDRKVRVAGSQKRVLAEDTALLLPSAADLAVGRTVFGTTVEAAEAAYGYGIAPEDAPGIVVGAWRQNDPAGVWVHGTAIAAPVLTNPDLAMAAKISK</sequence>
<evidence type="ECO:0000313" key="2">
    <source>
        <dbReference type="Proteomes" id="UP000029548"/>
    </source>
</evidence>
<dbReference type="Gene3D" id="3.90.1690.10">
    <property type="entry name" value="phage-related protein like domain"/>
    <property type="match status" value="1"/>
</dbReference>
<dbReference type="InterPro" id="IPR053738">
    <property type="entry name" value="Lambda_capsid_assembly"/>
</dbReference>
<dbReference type="Pfam" id="PF03864">
    <property type="entry name" value="Phage_cap_E"/>
    <property type="match status" value="1"/>
</dbReference>
<dbReference type="eggNOG" id="ENOG502Z7JY">
    <property type="taxonomic scope" value="Bacteria"/>
</dbReference>
<dbReference type="Proteomes" id="UP000029548">
    <property type="component" value="Unassembled WGS sequence"/>
</dbReference>
<reference evidence="1 2" key="1">
    <citation type="submission" date="2014-07" db="EMBL/GenBank/DDBJ databases">
        <authorList>
            <person name="McCorrison J."/>
            <person name="Sanka R."/>
            <person name="Torralba M."/>
            <person name="Gillis M."/>
            <person name="Haft D.H."/>
            <person name="Methe B."/>
            <person name="Sutton G."/>
            <person name="Nelson K.E."/>
        </authorList>
    </citation>
    <scope>NUCLEOTIDE SEQUENCE [LARGE SCALE GENOMIC DNA]</scope>
    <source>
        <strain evidence="1 2">DNF00450</strain>
    </source>
</reference>
<evidence type="ECO:0000313" key="1">
    <source>
        <dbReference type="EMBL" id="KGF17367.1"/>
    </source>
</evidence>
<dbReference type="EMBL" id="JRNE01000040">
    <property type="protein sequence ID" value="KGF17367.1"/>
    <property type="molecule type" value="Genomic_DNA"/>
</dbReference>
<comment type="caution">
    <text evidence="1">The sequence shown here is derived from an EMBL/GenBank/DDBJ whole genome shotgun (WGS) entry which is preliminary data.</text>
</comment>
<organism evidence="1 2">
    <name type="scientific">Corynebacterium freneyi DNF00450</name>
    <dbReference type="NCBI Taxonomy" id="1287475"/>
    <lineage>
        <taxon>Bacteria</taxon>
        <taxon>Bacillati</taxon>
        <taxon>Actinomycetota</taxon>
        <taxon>Actinomycetes</taxon>
        <taxon>Mycobacteriales</taxon>
        <taxon>Corynebacteriaceae</taxon>
        <taxon>Corynebacterium</taxon>
    </lineage>
</organism>
<evidence type="ECO:0008006" key="3">
    <source>
        <dbReference type="Google" id="ProtNLM"/>
    </source>
</evidence>
<protein>
    <recommendedName>
        <fullName evidence="3">Major capsid protein E</fullName>
    </recommendedName>
</protein>
<accession>A0A095ZFF3</accession>